<comment type="pathway">
    <text evidence="1">Protein modification; protein ubiquitination.</text>
</comment>
<evidence type="ECO:0000256" key="1">
    <source>
        <dbReference type="ARBA" id="ARBA00004906"/>
    </source>
</evidence>
<dbReference type="EMBL" id="VHIQ01000005">
    <property type="protein sequence ID" value="TPV32938.1"/>
    <property type="molecule type" value="Genomic_DNA"/>
</dbReference>
<feature type="signal peptide" evidence="4">
    <location>
        <begin position="1"/>
        <end position="21"/>
    </location>
</feature>
<dbReference type="Proteomes" id="UP000317332">
    <property type="component" value="Unassembled WGS sequence"/>
</dbReference>
<dbReference type="InterPro" id="IPR026464">
    <property type="entry name" value="NosD_copper_fam"/>
</dbReference>
<dbReference type="Gene3D" id="2.160.20.10">
    <property type="entry name" value="Single-stranded right-handed beta-helix, Pectin lyase-like"/>
    <property type="match status" value="1"/>
</dbReference>
<keyword evidence="7" id="KW-1185">Reference proteome</keyword>
<proteinExistence type="predicted"/>
<dbReference type="PANTHER" id="PTHR22990:SF15">
    <property type="entry name" value="F-BOX ONLY PROTEIN 10"/>
    <property type="match status" value="1"/>
</dbReference>
<evidence type="ECO:0000256" key="2">
    <source>
        <dbReference type="ARBA" id="ARBA00022737"/>
    </source>
</evidence>
<gene>
    <name evidence="6" type="primary">nosD</name>
    <name evidence="6" type="ORF">FJ651_11585</name>
</gene>
<dbReference type="InterPro" id="IPR006626">
    <property type="entry name" value="PbH1"/>
</dbReference>
<dbReference type="Pfam" id="PF05048">
    <property type="entry name" value="NosD"/>
    <property type="match status" value="1"/>
</dbReference>
<dbReference type="NCBIfam" id="TIGR04247">
    <property type="entry name" value="NosD_copper_fam"/>
    <property type="match status" value="1"/>
</dbReference>
<sequence length="415" mass="47052">MSICRYLSFSIFCFVIQFAMAETINICATGCDFQSIQVAIDSAKSGDTLFIKKGVYKEFDITIYKKSLYISGETGTVIDVENKGYGFRVEATDISLKNITIKNILMSYTKEYAAVFLFKSYDFLLENITIEGAFFGILVQKSKNGKISNNVISGEGTSEANSGNAIHLWHSEHIKIENNKVFMMRDGIYLEFGNFCEINNNLSENNMRYGLHFMFSNNNSYTANVFNKNGAGVAVMFSKQIQMTRNTFKNNWGPTSYGLLLKEINDADIKHNIFENNTIGVNADGTNRINFTENNFFNNGYAVKVLGACYTNTYTKNNFLYNTFNLSYSGSLNSNTFSENYWSNYSGYDLNKDGIGDVPYRPVKLYSYLVNKTPEAIVLLRSLFIDIVDFSEKVSPVFTPENLIDDKPLMKKVIW</sequence>
<evidence type="ECO:0000313" key="7">
    <source>
        <dbReference type="Proteomes" id="UP000317332"/>
    </source>
</evidence>
<organism evidence="6 7">
    <name type="scientific">Paucihalobacter ruber</name>
    <dbReference type="NCBI Taxonomy" id="2567861"/>
    <lineage>
        <taxon>Bacteria</taxon>
        <taxon>Pseudomonadati</taxon>
        <taxon>Bacteroidota</taxon>
        <taxon>Flavobacteriia</taxon>
        <taxon>Flavobacteriales</taxon>
        <taxon>Flavobacteriaceae</taxon>
        <taxon>Paucihalobacter</taxon>
    </lineage>
</organism>
<dbReference type="InterPro" id="IPR051550">
    <property type="entry name" value="SCF-Subunits/Alg-Epimerases"/>
</dbReference>
<dbReference type="InterPro" id="IPR011050">
    <property type="entry name" value="Pectin_lyase_fold/virulence"/>
</dbReference>
<dbReference type="PANTHER" id="PTHR22990">
    <property type="entry name" value="F-BOX ONLY PROTEIN"/>
    <property type="match status" value="1"/>
</dbReference>
<dbReference type="SUPFAM" id="SSF51126">
    <property type="entry name" value="Pectin lyase-like"/>
    <property type="match status" value="1"/>
</dbReference>
<evidence type="ECO:0000313" key="6">
    <source>
        <dbReference type="EMBL" id="TPV32938.1"/>
    </source>
</evidence>
<keyword evidence="4" id="KW-0732">Signal</keyword>
<dbReference type="InterPro" id="IPR007742">
    <property type="entry name" value="NosD_dom"/>
</dbReference>
<feature type="chain" id="PRO_5021289839" evidence="4">
    <location>
        <begin position="22"/>
        <end position="415"/>
    </location>
</feature>
<evidence type="ECO:0000256" key="4">
    <source>
        <dbReference type="SAM" id="SignalP"/>
    </source>
</evidence>
<comment type="caution">
    <text evidence="6">The sequence shown here is derived from an EMBL/GenBank/DDBJ whole genome shotgun (WGS) entry which is preliminary data.</text>
</comment>
<name>A0A506PHD2_9FLAO</name>
<dbReference type="SMART" id="SM00710">
    <property type="entry name" value="PbH1"/>
    <property type="match status" value="8"/>
</dbReference>
<reference evidence="6 7" key="1">
    <citation type="submission" date="2019-06" db="EMBL/GenBank/DDBJ databases">
        <title>Flavobacteriaceae Paucihalobacterium erythroidium CWB-1, complete genome.</title>
        <authorList>
            <person name="Wu S."/>
        </authorList>
    </citation>
    <scope>NUCLEOTIDE SEQUENCE [LARGE SCALE GENOMIC DNA]</scope>
    <source>
        <strain evidence="6 7">CWB-1</strain>
    </source>
</reference>
<evidence type="ECO:0000256" key="3">
    <source>
        <dbReference type="ARBA" id="ARBA00022786"/>
    </source>
</evidence>
<dbReference type="NCBIfam" id="TIGR03804">
    <property type="entry name" value="para_beta_helix"/>
    <property type="match status" value="1"/>
</dbReference>
<dbReference type="AlphaFoldDB" id="A0A506PHD2"/>
<keyword evidence="2" id="KW-0677">Repeat</keyword>
<accession>A0A506PHD2</accession>
<dbReference type="InterPro" id="IPR012334">
    <property type="entry name" value="Pectin_lyas_fold"/>
</dbReference>
<dbReference type="OrthoDB" id="9767990at2"/>
<feature type="domain" description="Periplasmic copper-binding protein NosD beta helix" evidence="5">
    <location>
        <begin position="155"/>
        <end position="347"/>
    </location>
</feature>
<evidence type="ECO:0000259" key="5">
    <source>
        <dbReference type="Pfam" id="PF05048"/>
    </source>
</evidence>
<keyword evidence="3" id="KW-0833">Ubl conjugation pathway</keyword>
<dbReference type="InterPro" id="IPR022441">
    <property type="entry name" value="Para_beta_helix_rpt-2"/>
</dbReference>
<protein>
    <submittedName>
        <fullName evidence="6">Nitrous oxide reductase family maturation protein NosD</fullName>
    </submittedName>
</protein>